<dbReference type="PANTHER" id="PTHR23535">
    <property type="entry name" value="SUGAR EFFLUX TRANSPORTER A-RELATED"/>
    <property type="match status" value="1"/>
</dbReference>
<organism evidence="11 12">
    <name type="scientific">Paractinoplanes lichenicola</name>
    <dbReference type="NCBI Taxonomy" id="2802976"/>
    <lineage>
        <taxon>Bacteria</taxon>
        <taxon>Bacillati</taxon>
        <taxon>Actinomycetota</taxon>
        <taxon>Actinomycetes</taxon>
        <taxon>Micromonosporales</taxon>
        <taxon>Micromonosporaceae</taxon>
        <taxon>Paractinoplanes</taxon>
    </lineage>
</organism>
<evidence type="ECO:0000313" key="12">
    <source>
        <dbReference type="Proteomes" id="UP000598996"/>
    </source>
</evidence>
<keyword evidence="3" id="KW-0813">Transport</keyword>
<keyword evidence="12" id="KW-1185">Reference proteome</keyword>
<evidence type="ECO:0000256" key="8">
    <source>
        <dbReference type="ARBA" id="ARBA00023136"/>
    </source>
</evidence>
<dbReference type="PROSITE" id="PS50850">
    <property type="entry name" value="MFS"/>
    <property type="match status" value="1"/>
</dbReference>
<feature type="transmembrane region" description="Helical" evidence="9">
    <location>
        <begin position="52"/>
        <end position="70"/>
    </location>
</feature>
<feature type="transmembrane region" description="Helical" evidence="9">
    <location>
        <begin position="15"/>
        <end position="40"/>
    </location>
</feature>
<feature type="domain" description="Major facilitator superfamily (MFS) profile" evidence="10">
    <location>
        <begin position="14"/>
        <end position="395"/>
    </location>
</feature>
<evidence type="ECO:0000256" key="6">
    <source>
        <dbReference type="ARBA" id="ARBA00022692"/>
    </source>
</evidence>
<evidence type="ECO:0000256" key="5">
    <source>
        <dbReference type="ARBA" id="ARBA00022597"/>
    </source>
</evidence>
<sequence>MAVPPAAHGSMSRRLLPLALIFVAVGISTSFVGPYLALFLSDAVHAGPVKTTVFLVVAPLSGVAISWLVGRLSDRRPIRRKLLIAGALAGFAGAAATAFVRDYWVLFALTVTLTALAGTLFPQTFAYARQVLQQGDPKRAAMGISSLRTLFSVAWVAGPPLAALILADWGFTYTYGLAAVMYVVVALIVLRFLPEVGRPAGPTEPTAVVAAPEAGRLTIMLLVAGFTVVQTAQVLGVQAMPLFVSDELGGSVRDAGLILGLCAAIEIPLMLGFGMLSTRLPLRALIVFGVVCGLAYQAIATVAGSIWVLAAAQLLNAAFIAAVGGLSITYMQDLLPAHPGRATTMITNTFPIGQILAAPAFGLAQQFGFRLAYGLNLALCVLGLALILLARPRRRNVPGVPEDALVPGTV</sequence>
<feature type="transmembrane region" description="Helical" evidence="9">
    <location>
        <begin position="306"/>
        <end position="330"/>
    </location>
</feature>
<evidence type="ECO:0000256" key="3">
    <source>
        <dbReference type="ARBA" id="ARBA00022448"/>
    </source>
</evidence>
<dbReference type="InterPro" id="IPR011701">
    <property type="entry name" value="MFS"/>
</dbReference>
<evidence type="ECO:0000256" key="7">
    <source>
        <dbReference type="ARBA" id="ARBA00022989"/>
    </source>
</evidence>
<keyword evidence="7 9" id="KW-1133">Transmembrane helix</keyword>
<dbReference type="InterPro" id="IPR036259">
    <property type="entry name" value="MFS_trans_sf"/>
</dbReference>
<evidence type="ECO:0000313" key="11">
    <source>
        <dbReference type="EMBL" id="MBL7260718.1"/>
    </source>
</evidence>
<evidence type="ECO:0000256" key="9">
    <source>
        <dbReference type="SAM" id="Phobius"/>
    </source>
</evidence>
<evidence type="ECO:0000259" key="10">
    <source>
        <dbReference type="PROSITE" id="PS50850"/>
    </source>
</evidence>
<feature type="transmembrane region" description="Helical" evidence="9">
    <location>
        <begin position="173"/>
        <end position="193"/>
    </location>
</feature>
<feature type="transmembrane region" description="Helical" evidence="9">
    <location>
        <begin position="106"/>
        <end position="128"/>
    </location>
</feature>
<keyword evidence="8 9" id="KW-0472">Membrane</keyword>
<proteinExistence type="inferred from homology"/>
<dbReference type="Pfam" id="PF07690">
    <property type="entry name" value="MFS_1"/>
    <property type="match status" value="1"/>
</dbReference>
<keyword evidence="5" id="KW-0762">Sugar transport</keyword>
<feature type="transmembrane region" description="Helical" evidence="9">
    <location>
        <begin position="367"/>
        <end position="389"/>
    </location>
</feature>
<feature type="transmembrane region" description="Helical" evidence="9">
    <location>
        <begin position="280"/>
        <end position="300"/>
    </location>
</feature>
<comment type="subcellular location">
    <subcellularLocation>
        <location evidence="1">Cell membrane</location>
        <topology evidence="1">Multi-pass membrane protein</topology>
    </subcellularLocation>
</comment>
<feature type="transmembrane region" description="Helical" evidence="9">
    <location>
        <begin position="214"/>
        <end position="235"/>
    </location>
</feature>
<dbReference type="RefSeq" id="WP_202997443.1">
    <property type="nucleotide sequence ID" value="NZ_JAENHO010000015.1"/>
</dbReference>
<feature type="transmembrane region" description="Helical" evidence="9">
    <location>
        <begin position="342"/>
        <end position="361"/>
    </location>
</feature>
<feature type="transmembrane region" description="Helical" evidence="9">
    <location>
        <begin position="255"/>
        <end position="273"/>
    </location>
</feature>
<protein>
    <submittedName>
        <fullName evidence="11">Sugar efflux transporter</fullName>
    </submittedName>
</protein>
<feature type="transmembrane region" description="Helical" evidence="9">
    <location>
        <begin position="149"/>
        <end position="167"/>
    </location>
</feature>
<accession>A0ABS1W2D8</accession>
<comment type="caution">
    <text evidence="11">The sequence shown here is derived from an EMBL/GenBank/DDBJ whole genome shotgun (WGS) entry which is preliminary data.</text>
</comment>
<evidence type="ECO:0000256" key="2">
    <source>
        <dbReference type="ARBA" id="ARBA00006523"/>
    </source>
</evidence>
<evidence type="ECO:0000256" key="4">
    <source>
        <dbReference type="ARBA" id="ARBA00022475"/>
    </source>
</evidence>
<name>A0ABS1W2D8_9ACTN</name>
<dbReference type="EMBL" id="JAENHO010000015">
    <property type="protein sequence ID" value="MBL7260718.1"/>
    <property type="molecule type" value="Genomic_DNA"/>
</dbReference>
<comment type="similarity">
    <text evidence="2">Belongs to the major facilitator superfamily. Set transporter family.</text>
</comment>
<dbReference type="InterPro" id="IPR020846">
    <property type="entry name" value="MFS_dom"/>
</dbReference>
<feature type="transmembrane region" description="Helical" evidence="9">
    <location>
        <begin position="82"/>
        <end position="100"/>
    </location>
</feature>
<gene>
    <name evidence="11" type="ORF">JKJ07_41155</name>
</gene>
<dbReference type="PANTHER" id="PTHR23535:SF2">
    <property type="entry name" value="SUGAR EFFLUX TRANSPORTER A-RELATED"/>
    <property type="match status" value="1"/>
</dbReference>
<keyword evidence="6 9" id="KW-0812">Transmembrane</keyword>
<evidence type="ECO:0000256" key="1">
    <source>
        <dbReference type="ARBA" id="ARBA00004651"/>
    </source>
</evidence>
<dbReference type="SUPFAM" id="SSF103473">
    <property type="entry name" value="MFS general substrate transporter"/>
    <property type="match status" value="1"/>
</dbReference>
<dbReference type="Proteomes" id="UP000598996">
    <property type="component" value="Unassembled WGS sequence"/>
</dbReference>
<reference evidence="11 12" key="1">
    <citation type="submission" date="2021-01" db="EMBL/GenBank/DDBJ databases">
        <title>Actinoplanes sp. nov. LDG1-01 isolated from lichen.</title>
        <authorList>
            <person name="Saeng-In P."/>
            <person name="Phongsopitanun W."/>
            <person name="Kanchanasin P."/>
            <person name="Yuki M."/>
            <person name="Kudo T."/>
            <person name="Ohkuma M."/>
            <person name="Tanasupawat S."/>
        </authorList>
    </citation>
    <scope>NUCLEOTIDE SEQUENCE [LARGE SCALE GENOMIC DNA]</scope>
    <source>
        <strain evidence="11 12">LDG1-01</strain>
    </source>
</reference>
<keyword evidence="4" id="KW-1003">Cell membrane</keyword>
<dbReference type="CDD" id="cd17471">
    <property type="entry name" value="MFS_Set"/>
    <property type="match status" value="1"/>
</dbReference>
<dbReference type="Gene3D" id="1.20.1250.20">
    <property type="entry name" value="MFS general substrate transporter like domains"/>
    <property type="match status" value="2"/>
</dbReference>